<dbReference type="CDD" id="cd13530">
    <property type="entry name" value="PBP2_peptides_like"/>
    <property type="match status" value="1"/>
</dbReference>
<dbReference type="Pfam" id="PF00497">
    <property type="entry name" value="SBP_bac_3"/>
    <property type="match status" value="1"/>
</dbReference>
<accession>A0A1Q2L271</accession>
<evidence type="ECO:0000259" key="6">
    <source>
        <dbReference type="SMART" id="SM00062"/>
    </source>
</evidence>
<dbReference type="Proteomes" id="UP000188184">
    <property type="component" value="Chromosome"/>
</dbReference>
<dbReference type="PANTHER" id="PTHR35936">
    <property type="entry name" value="MEMBRANE-BOUND LYTIC MUREIN TRANSGLYCOSYLASE F"/>
    <property type="match status" value="1"/>
</dbReference>
<feature type="signal peptide" evidence="5">
    <location>
        <begin position="1"/>
        <end position="22"/>
    </location>
</feature>
<protein>
    <submittedName>
        <fullName evidence="8">ABC transporter substrate-binding protein</fullName>
    </submittedName>
</protein>
<organism evidence="8 9">
    <name type="scientific">Planococcus lenghuensis</name>
    <dbReference type="NCBI Taxonomy" id="2213202"/>
    <lineage>
        <taxon>Bacteria</taxon>
        <taxon>Bacillati</taxon>
        <taxon>Bacillota</taxon>
        <taxon>Bacilli</taxon>
        <taxon>Bacillales</taxon>
        <taxon>Caryophanaceae</taxon>
        <taxon>Planococcus</taxon>
    </lineage>
</organism>
<keyword evidence="3 5" id="KW-0732">Signal</keyword>
<evidence type="ECO:0000313" key="9">
    <source>
        <dbReference type="Proteomes" id="UP000188184"/>
    </source>
</evidence>
<dbReference type="PROSITE" id="PS51257">
    <property type="entry name" value="PROKAR_LIPOPROTEIN"/>
    <property type="match status" value="1"/>
</dbReference>
<sequence>MLKNKWMLTGMASLTLALGACGAEEAGPAEEGAAESEEAEVLEMATSADYPPYESRNAEGEFVGFDIELAEYIADELGRELEITDMKFDGLVGALQAGRVDMVLAGMNATEERKENVEFSTVYHNSGETFLTLPDAGISSIEDLEGRTVAVQLGTMQQNTIEALVEEEGMDIEIKAIDDAGLMIQELMSGRVDAAYLDTTAATGFIEEQGLAGFEDPTVESPGVAIAFPKDSELVDDVNEILAEAEESGYLEELRNEWLVE</sequence>
<dbReference type="GO" id="GO:0015276">
    <property type="term" value="F:ligand-gated monoatomic ion channel activity"/>
    <property type="evidence" value="ECO:0007669"/>
    <property type="project" value="InterPro"/>
</dbReference>
<dbReference type="InterPro" id="IPR001320">
    <property type="entry name" value="Iontro_rcpt_C"/>
</dbReference>
<gene>
    <name evidence="8" type="ORF">B0X71_13350</name>
</gene>
<dbReference type="SMART" id="SM00062">
    <property type="entry name" value="PBPb"/>
    <property type="match status" value="1"/>
</dbReference>
<evidence type="ECO:0000313" key="8">
    <source>
        <dbReference type="EMBL" id="AQQ53982.1"/>
    </source>
</evidence>
<evidence type="ECO:0000256" key="4">
    <source>
        <dbReference type="RuleBase" id="RU003744"/>
    </source>
</evidence>
<dbReference type="SUPFAM" id="SSF53850">
    <property type="entry name" value="Periplasmic binding protein-like II"/>
    <property type="match status" value="1"/>
</dbReference>
<dbReference type="RefSeq" id="WP_077589880.1">
    <property type="nucleotide sequence ID" value="NZ_CP019640.1"/>
</dbReference>
<feature type="domain" description="Ionotropic glutamate receptor C-terminal" evidence="7">
    <location>
        <begin position="41"/>
        <end position="261"/>
    </location>
</feature>
<evidence type="ECO:0000256" key="3">
    <source>
        <dbReference type="ARBA" id="ARBA00022729"/>
    </source>
</evidence>
<proteinExistence type="inferred from homology"/>
<reference evidence="8 9" key="1">
    <citation type="submission" date="2017-02" db="EMBL/GenBank/DDBJ databases">
        <title>The complete genomic sequence of a novel cold adapted crude oil-degrading bacterium Planococcus qaidamina Y42.</title>
        <authorList>
            <person name="Yang R."/>
        </authorList>
    </citation>
    <scope>NUCLEOTIDE SEQUENCE [LARGE SCALE GENOMIC DNA]</scope>
    <source>
        <strain evidence="8 9">Y42</strain>
    </source>
</reference>
<dbReference type="Gene3D" id="3.40.190.10">
    <property type="entry name" value="Periplasmic binding protein-like II"/>
    <property type="match status" value="2"/>
</dbReference>
<evidence type="ECO:0000259" key="7">
    <source>
        <dbReference type="SMART" id="SM00079"/>
    </source>
</evidence>
<dbReference type="GO" id="GO:0030313">
    <property type="term" value="C:cell envelope"/>
    <property type="evidence" value="ECO:0007669"/>
    <property type="project" value="UniProtKB-SubCell"/>
</dbReference>
<dbReference type="KEGG" id="pmar:B0X71_13350"/>
<dbReference type="PROSITE" id="PS01039">
    <property type="entry name" value="SBP_BACTERIAL_3"/>
    <property type="match status" value="1"/>
</dbReference>
<feature type="chain" id="PRO_5039318150" evidence="5">
    <location>
        <begin position="23"/>
        <end position="261"/>
    </location>
</feature>
<evidence type="ECO:0000256" key="2">
    <source>
        <dbReference type="ARBA" id="ARBA00010333"/>
    </source>
</evidence>
<dbReference type="OrthoDB" id="9811552at2"/>
<keyword evidence="9" id="KW-1185">Reference proteome</keyword>
<dbReference type="EMBL" id="CP019640">
    <property type="protein sequence ID" value="AQQ53982.1"/>
    <property type="molecule type" value="Genomic_DNA"/>
</dbReference>
<dbReference type="InterPro" id="IPR001638">
    <property type="entry name" value="Solute-binding_3/MltF_N"/>
</dbReference>
<evidence type="ECO:0000256" key="1">
    <source>
        <dbReference type="ARBA" id="ARBA00004196"/>
    </source>
</evidence>
<dbReference type="PANTHER" id="PTHR35936:SF17">
    <property type="entry name" value="ARGININE-BINDING EXTRACELLULAR PROTEIN ARTP"/>
    <property type="match status" value="1"/>
</dbReference>
<dbReference type="GO" id="GO:0016020">
    <property type="term" value="C:membrane"/>
    <property type="evidence" value="ECO:0007669"/>
    <property type="project" value="InterPro"/>
</dbReference>
<name>A0A1Q2L271_9BACL</name>
<comment type="similarity">
    <text evidence="2 4">Belongs to the bacterial solute-binding protein 3 family.</text>
</comment>
<evidence type="ECO:0000256" key="5">
    <source>
        <dbReference type="SAM" id="SignalP"/>
    </source>
</evidence>
<dbReference type="SMART" id="SM00079">
    <property type="entry name" value="PBPe"/>
    <property type="match status" value="1"/>
</dbReference>
<comment type="subcellular location">
    <subcellularLocation>
        <location evidence="1">Cell envelope</location>
    </subcellularLocation>
</comment>
<dbReference type="InterPro" id="IPR018313">
    <property type="entry name" value="SBP_3_CS"/>
</dbReference>
<dbReference type="AlphaFoldDB" id="A0A1Q2L271"/>
<feature type="domain" description="Solute-binding protein family 3/N-terminal" evidence="6">
    <location>
        <begin position="41"/>
        <end position="261"/>
    </location>
</feature>